<protein>
    <submittedName>
        <fullName evidence="2">Uncharacterized protein</fullName>
    </submittedName>
</protein>
<reference evidence="2 3" key="1">
    <citation type="journal article" date="2016" name="Nat. Commun.">
        <title>Thousands of microbial genomes shed light on interconnected biogeochemical processes in an aquifer system.</title>
        <authorList>
            <person name="Anantharaman K."/>
            <person name="Brown C.T."/>
            <person name="Hug L.A."/>
            <person name="Sharon I."/>
            <person name="Castelle C.J."/>
            <person name="Probst A.J."/>
            <person name="Thomas B.C."/>
            <person name="Singh A."/>
            <person name="Wilkins M.J."/>
            <person name="Karaoz U."/>
            <person name="Brodie E.L."/>
            <person name="Williams K.H."/>
            <person name="Hubbard S.S."/>
            <person name="Banfield J.F."/>
        </authorList>
    </citation>
    <scope>NUCLEOTIDE SEQUENCE [LARGE SCALE GENOMIC DNA]</scope>
</reference>
<name>A0A1F6YSE6_9BACT</name>
<dbReference type="AlphaFoldDB" id="A0A1F6YSE6"/>
<organism evidence="2 3">
    <name type="scientific">Candidatus Nomurabacteria bacterium RIFOXYC2_FULL_36_19</name>
    <dbReference type="NCBI Taxonomy" id="1801806"/>
    <lineage>
        <taxon>Bacteria</taxon>
        <taxon>Candidatus Nomuraibacteriota</taxon>
    </lineage>
</organism>
<evidence type="ECO:0000313" key="3">
    <source>
        <dbReference type="Proteomes" id="UP000178975"/>
    </source>
</evidence>
<gene>
    <name evidence="2" type="ORF">A2456_00865</name>
</gene>
<accession>A0A1F6YSE6</accession>
<dbReference type="EMBL" id="MFWE01000025">
    <property type="protein sequence ID" value="OGJ09257.1"/>
    <property type="molecule type" value="Genomic_DNA"/>
</dbReference>
<proteinExistence type="predicted"/>
<evidence type="ECO:0000256" key="1">
    <source>
        <dbReference type="SAM" id="MobiDB-lite"/>
    </source>
</evidence>
<comment type="caution">
    <text evidence="2">The sequence shown here is derived from an EMBL/GenBank/DDBJ whole genome shotgun (WGS) entry which is preliminary data.</text>
</comment>
<feature type="region of interest" description="Disordered" evidence="1">
    <location>
        <begin position="1"/>
        <end position="20"/>
    </location>
</feature>
<sequence length="96" mass="11422">MKQEQPGPFSDDPGKQERFDKEFLEKAKRRAQAVAEKNFNLRSKNIELGAYSKDELLFIFDMMQWEKLEPMLNNKFEFISDGDNIVFTKIKEEQKK</sequence>
<dbReference type="Proteomes" id="UP000178975">
    <property type="component" value="Unassembled WGS sequence"/>
</dbReference>
<evidence type="ECO:0000313" key="2">
    <source>
        <dbReference type="EMBL" id="OGJ09257.1"/>
    </source>
</evidence>